<proteinExistence type="predicted"/>
<dbReference type="EMBL" id="BASE01000089">
    <property type="protein sequence ID" value="GAM15637.1"/>
    <property type="molecule type" value="Genomic_DNA"/>
</dbReference>
<sequence>MSILPLHDREKKRYVMADRNRAKEAILVRHQGHDGEKWNK</sequence>
<name>A0A0A8X9D1_MESS1</name>
<dbReference type="Proteomes" id="UP000031014">
    <property type="component" value="Unassembled WGS sequence"/>
</dbReference>
<accession>A0A0A8X9D1</accession>
<comment type="caution">
    <text evidence="1">The sequence shown here is derived from an EMBL/GenBank/DDBJ whole genome shotgun (WGS) entry which is preliminary data.</text>
</comment>
<evidence type="ECO:0000313" key="2">
    <source>
        <dbReference type="Proteomes" id="UP000031014"/>
    </source>
</evidence>
<gene>
    <name evidence="1" type="ORF">SAMD00020551_3794</name>
</gene>
<dbReference type="STRING" id="1321606.SAMD00020551_3794"/>
<dbReference type="AlphaFoldDB" id="A0A0A8X9D1"/>
<organism evidence="1 2">
    <name type="scientific">Mesobacillus selenatarsenatis (strain DSM 18680 / JCM 14380 / FERM P-15431 / SF-1)</name>
    <dbReference type="NCBI Taxonomy" id="1321606"/>
    <lineage>
        <taxon>Bacteria</taxon>
        <taxon>Bacillati</taxon>
        <taxon>Bacillota</taxon>
        <taxon>Bacilli</taxon>
        <taxon>Bacillales</taxon>
        <taxon>Bacillaceae</taxon>
        <taxon>Mesobacillus</taxon>
    </lineage>
</organism>
<reference evidence="1 2" key="1">
    <citation type="submission" date="2013-06" db="EMBL/GenBank/DDBJ databases">
        <title>Whole genome shotgun sequence of Bacillus selenatarsenatis SF-1.</title>
        <authorList>
            <person name="Kuroda M."/>
            <person name="Sei K."/>
            <person name="Yamashita M."/>
            <person name="Ike M."/>
        </authorList>
    </citation>
    <scope>NUCLEOTIDE SEQUENCE [LARGE SCALE GENOMIC DNA]</scope>
    <source>
        <strain evidence="1 2">SF-1</strain>
    </source>
</reference>
<keyword evidence="2" id="KW-1185">Reference proteome</keyword>
<evidence type="ECO:0000313" key="1">
    <source>
        <dbReference type="EMBL" id="GAM15637.1"/>
    </source>
</evidence>
<protein>
    <submittedName>
        <fullName evidence="1">Uncharacterized protein</fullName>
    </submittedName>
</protein>